<dbReference type="SUPFAM" id="SSF109755">
    <property type="entry name" value="PhoU-like"/>
    <property type="match status" value="1"/>
</dbReference>
<dbReference type="EMBL" id="JAZHOG010000008">
    <property type="protein sequence ID" value="MEJ8568416.1"/>
    <property type="molecule type" value="Genomic_DNA"/>
</dbReference>
<evidence type="ECO:0000313" key="8">
    <source>
        <dbReference type="EMBL" id="MEJ8568416.1"/>
    </source>
</evidence>
<comment type="similarity">
    <text evidence="2 6">Belongs to the PhoU family.</text>
</comment>
<feature type="domain" description="PhoU" evidence="7">
    <location>
        <begin position="25"/>
        <end position="112"/>
    </location>
</feature>
<dbReference type="PANTHER" id="PTHR42930:SF3">
    <property type="entry name" value="PHOSPHATE-SPECIFIC TRANSPORT SYSTEM ACCESSORY PROTEIN PHOU"/>
    <property type="match status" value="1"/>
</dbReference>
<evidence type="ECO:0000313" key="9">
    <source>
        <dbReference type="Proteomes" id="UP001359886"/>
    </source>
</evidence>
<dbReference type="FunFam" id="1.20.58.220:FF:000001">
    <property type="entry name" value="Phosphate-specific transport system accessory protein PhoU"/>
    <property type="match status" value="1"/>
</dbReference>
<comment type="subunit">
    <text evidence="6">Homodimer.</text>
</comment>
<reference evidence="8 9" key="1">
    <citation type="submission" date="2024-02" db="EMBL/GenBank/DDBJ databases">
        <title>A novel Wenzhouxiangellaceae bacterium, isolated from coastal sediments.</title>
        <authorList>
            <person name="Du Z.-J."/>
            <person name="Ye Y.-Q."/>
            <person name="Zhang X.-Y."/>
        </authorList>
    </citation>
    <scope>NUCLEOTIDE SEQUENCE [LARGE SCALE GENOMIC DNA]</scope>
    <source>
        <strain evidence="8 9">CH-27</strain>
    </source>
</reference>
<keyword evidence="4 6" id="KW-0963">Cytoplasm</keyword>
<accession>A0AAW9RLI3</accession>
<evidence type="ECO:0000256" key="1">
    <source>
        <dbReference type="ARBA" id="ARBA00004496"/>
    </source>
</evidence>
<organism evidence="8 9">
    <name type="scientific">Elongatibacter sediminis</name>
    <dbReference type="NCBI Taxonomy" id="3119006"/>
    <lineage>
        <taxon>Bacteria</taxon>
        <taxon>Pseudomonadati</taxon>
        <taxon>Pseudomonadota</taxon>
        <taxon>Gammaproteobacteria</taxon>
        <taxon>Chromatiales</taxon>
        <taxon>Wenzhouxiangellaceae</taxon>
        <taxon>Elongatibacter</taxon>
    </lineage>
</organism>
<dbReference type="PANTHER" id="PTHR42930">
    <property type="entry name" value="PHOSPHATE-SPECIFIC TRANSPORT SYSTEM ACCESSORY PROTEIN PHOU"/>
    <property type="match status" value="1"/>
</dbReference>
<evidence type="ECO:0000256" key="2">
    <source>
        <dbReference type="ARBA" id="ARBA00008107"/>
    </source>
</evidence>
<evidence type="ECO:0000256" key="6">
    <source>
        <dbReference type="PIRNR" id="PIRNR003107"/>
    </source>
</evidence>
<dbReference type="Pfam" id="PF01895">
    <property type="entry name" value="PhoU"/>
    <property type="match status" value="2"/>
</dbReference>
<comment type="subcellular location">
    <subcellularLocation>
        <location evidence="1 6">Cytoplasm</location>
    </subcellularLocation>
</comment>
<keyword evidence="3 6" id="KW-0813">Transport</keyword>
<evidence type="ECO:0000256" key="5">
    <source>
        <dbReference type="ARBA" id="ARBA00022592"/>
    </source>
</evidence>
<name>A0AAW9RLI3_9GAMM</name>
<keyword evidence="9" id="KW-1185">Reference proteome</keyword>
<dbReference type="NCBIfam" id="TIGR02135">
    <property type="entry name" value="phoU_full"/>
    <property type="match status" value="1"/>
</dbReference>
<proteinExistence type="inferred from homology"/>
<evidence type="ECO:0000259" key="7">
    <source>
        <dbReference type="Pfam" id="PF01895"/>
    </source>
</evidence>
<protein>
    <recommendedName>
        <fullName evidence="6">Phosphate-specific transport system accessory protein PhoU</fullName>
    </recommendedName>
</protein>
<dbReference type="GO" id="GO:0030643">
    <property type="term" value="P:intracellular phosphate ion homeostasis"/>
    <property type="evidence" value="ECO:0007669"/>
    <property type="project" value="InterPro"/>
</dbReference>
<dbReference type="GO" id="GO:0006817">
    <property type="term" value="P:phosphate ion transport"/>
    <property type="evidence" value="ECO:0007669"/>
    <property type="project" value="UniProtKB-KW"/>
</dbReference>
<dbReference type="RefSeq" id="WP_354695740.1">
    <property type="nucleotide sequence ID" value="NZ_JAZHOG010000008.1"/>
</dbReference>
<gene>
    <name evidence="8" type="primary">phoU</name>
    <name evidence="8" type="ORF">V3330_12340</name>
</gene>
<dbReference type="GO" id="GO:0045936">
    <property type="term" value="P:negative regulation of phosphate metabolic process"/>
    <property type="evidence" value="ECO:0007669"/>
    <property type="project" value="InterPro"/>
</dbReference>
<dbReference type="PIRSF" id="PIRSF003107">
    <property type="entry name" value="PhoU"/>
    <property type="match status" value="1"/>
</dbReference>
<dbReference type="Proteomes" id="UP001359886">
    <property type="component" value="Unassembled WGS sequence"/>
</dbReference>
<dbReference type="AlphaFoldDB" id="A0AAW9RLI3"/>
<dbReference type="Gene3D" id="1.20.58.220">
    <property type="entry name" value="Phosphate transport system protein phou homolog 2, domain 2"/>
    <property type="match status" value="2"/>
</dbReference>
<evidence type="ECO:0000256" key="4">
    <source>
        <dbReference type="ARBA" id="ARBA00022490"/>
    </source>
</evidence>
<dbReference type="InterPro" id="IPR038078">
    <property type="entry name" value="PhoU-like_sf"/>
</dbReference>
<comment type="function">
    <text evidence="6">Plays a role in the regulation of phosphate uptake.</text>
</comment>
<dbReference type="InterPro" id="IPR026022">
    <property type="entry name" value="PhoU_dom"/>
</dbReference>
<feature type="domain" description="PhoU" evidence="7">
    <location>
        <begin position="130"/>
        <end position="214"/>
    </location>
</feature>
<evidence type="ECO:0000256" key="3">
    <source>
        <dbReference type="ARBA" id="ARBA00022448"/>
    </source>
</evidence>
<dbReference type="InterPro" id="IPR028366">
    <property type="entry name" value="PhoU"/>
</dbReference>
<dbReference type="FunFam" id="1.20.58.220:FF:000002">
    <property type="entry name" value="Phosphate-specific transport system accessory protein PhoU"/>
    <property type="match status" value="1"/>
</dbReference>
<comment type="caution">
    <text evidence="8">The sequence shown here is derived from an EMBL/GenBank/DDBJ whole genome shotgun (WGS) entry which is preliminary data.</text>
</comment>
<dbReference type="GO" id="GO:0005737">
    <property type="term" value="C:cytoplasm"/>
    <property type="evidence" value="ECO:0007669"/>
    <property type="project" value="UniProtKB-SubCell"/>
</dbReference>
<sequence length="250" mass="28459">MERLNISDHISRQFNEELENVRGQVLKMGGLVEEQMALAVQALVNGDAELAERVILNDYRINALDVAIDEECTRIVARRQPAATDLRLVMAVIKTITDLERIGDEAKRVARMVVEHLSGSVNDEVRQEMEHMGVLVREMLRGVLDAFARTDVDTAMAVVRADRKVDAKYGAITRQLMTYMAEDPRSIPMTLNILWAARAMERIGDRCQNIAEYIFYLVHGRDIRHTSIEDAELEHAREQARERESGQESE</sequence>
<keyword evidence="5 6" id="KW-0592">Phosphate transport</keyword>